<dbReference type="EMBL" id="PDCK01000041">
    <property type="protein sequence ID" value="PRQ42604.1"/>
    <property type="molecule type" value="Genomic_DNA"/>
</dbReference>
<comment type="subcellular location">
    <subcellularLocation>
        <location evidence="2">Cytoplasm</location>
    </subcellularLocation>
    <subcellularLocation>
        <location evidence="1">Nucleus</location>
    </subcellularLocation>
</comment>
<organism evidence="5 6">
    <name type="scientific">Rosa chinensis</name>
    <name type="common">China rose</name>
    <dbReference type="NCBI Taxonomy" id="74649"/>
    <lineage>
        <taxon>Eukaryota</taxon>
        <taxon>Viridiplantae</taxon>
        <taxon>Streptophyta</taxon>
        <taxon>Embryophyta</taxon>
        <taxon>Tracheophyta</taxon>
        <taxon>Spermatophyta</taxon>
        <taxon>Magnoliopsida</taxon>
        <taxon>eudicotyledons</taxon>
        <taxon>Gunneridae</taxon>
        <taxon>Pentapetalae</taxon>
        <taxon>rosids</taxon>
        <taxon>fabids</taxon>
        <taxon>Rosales</taxon>
        <taxon>Rosaceae</taxon>
        <taxon>Rosoideae</taxon>
        <taxon>Rosoideae incertae sedis</taxon>
        <taxon>Rosa</taxon>
    </lineage>
</organism>
<dbReference type="PANTHER" id="PTHR31250">
    <property type="entry name" value="IQ DOMAIN-CONTAINING PROTEIN IQM3"/>
    <property type="match status" value="1"/>
</dbReference>
<dbReference type="STRING" id="74649.A0A2P6R846"/>
<gene>
    <name evidence="5" type="ORF">RchiOBHm_Chr3g0459451</name>
</gene>
<dbReference type="GO" id="GO:0005634">
    <property type="term" value="C:nucleus"/>
    <property type="evidence" value="ECO:0007669"/>
    <property type="project" value="UniProtKB-SubCell"/>
</dbReference>
<dbReference type="GO" id="GO:0005737">
    <property type="term" value="C:cytoplasm"/>
    <property type="evidence" value="ECO:0007669"/>
    <property type="project" value="UniProtKB-SubCell"/>
</dbReference>
<keyword evidence="3" id="KW-0963">Cytoplasm</keyword>
<evidence type="ECO:0000256" key="1">
    <source>
        <dbReference type="ARBA" id="ARBA00004123"/>
    </source>
</evidence>
<dbReference type="Proteomes" id="UP000238479">
    <property type="component" value="Chromosome 3"/>
</dbReference>
<accession>A0A2P6R846</accession>
<evidence type="ECO:0000256" key="3">
    <source>
        <dbReference type="ARBA" id="ARBA00022490"/>
    </source>
</evidence>
<keyword evidence="4" id="KW-0539">Nucleus</keyword>
<comment type="caution">
    <text evidence="5">The sequence shown here is derived from an EMBL/GenBank/DDBJ whole genome shotgun (WGS) entry which is preliminary data.</text>
</comment>
<name>A0A2P6R846_ROSCH</name>
<dbReference type="Gramene" id="PRQ42604">
    <property type="protein sequence ID" value="PRQ42604"/>
    <property type="gene ID" value="RchiOBHm_Chr3g0459451"/>
</dbReference>
<evidence type="ECO:0000256" key="2">
    <source>
        <dbReference type="ARBA" id="ARBA00004496"/>
    </source>
</evidence>
<keyword evidence="6" id="KW-1185">Reference proteome</keyword>
<sequence>MVALTMLCLNQQSCFCLDWLESLMLQQSKFKRFTTSSITRRNLADCAVAAEELWWRDTLDSPAGAKELWWKTLDSAALKQSSVSFFNVEKSETAVSRWARAS</sequence>
<proteinExistence type="predicted"/>
<evidence type="ECO:0000313" key="6">
    <source>
        <dbReference type="Proteomes" id="UP000238479"/>
    </source>
</evidence>
<dbReference type="PANTHER" id="PTHR31250:SF27">
    <property type="entry name" value="IQ DOMAIN-CONTAINING PROTEIN IQM5"/>
    <property type="match status" value="1"/>
</dbReference>
<reference evidence="5 6" key="1">
    <citation type="journal article" date="2018" name="Nat. Genet.">
        <title>The Rosa genome provides new insights in the design of modern roses.</title>
        <authorList>
            <person name="Bendahmane M."/>
        </authorList>
    </citation>
    <scope>NUCLEOTIDE SEQUENCE [LARGE SCALE GENOMIC DNA]</scope>
    <source>
        <strain evidence="6">cv. Old Blush</strain>
    </source>
</reference>
<protein>
    <submittedName>
        <fullName evidence="5">Uncharacterized protein</fullName>
    </submittedName>
</protein>
<dbReference type="InterPro" id="IPR044159">
    <property type="entry name" value="IQM"/>
</dbReference>
<dbReference type="AlphaFoldDB" id="A0A2P6R846"/>
<evidence type="ECO:0000256" key="4">
    <source>
        <dbReference type="ARBA" id="ARBA00023242"/>
    </source>
</evidence>
<evidence type="ECO:0000313" key="5">
    <source>
        <dbReference type="EMBL" id="PRQ42604.1"/>
    </source>
</evidence>